<keyword evidence="2" id="KW-1185">Reference proteome</keyword>
<proteinExistence type="predicted"/>
<dbReference type="EMBL" id="JANJQO010003477">
    <property type="protein sequence ID" value="KAJ2959497.1"/>
    <property type="molecule type" value="Genomic_DNA"/>
</dbReference>
<sequence>MNALGNLRILDQQVDKSLWAIEPTEAAKYQFIWDKTFPGSSRIALGAASTPFRRRRDVDEHTLASIVTELPRDKKGSSPTESRGNGRLLGRSLSRMQQVLTPRKHRRRLSQQEKTEYITEDEYSTSQEYDASRRYSESTLVGRLSCEEERQQPER</sequence>
<comment type="caution">
    <text evidence="1">The sequence shown here is derived from an EMBL/GenBank/DDBJ whole genome shotgun (WGS) entry which is preliminary data.</text>
</comment>
<gene>
    <name evidence="1" type="ORF">NQ176_g11114</name>
</gene>
<evidence type="ECO:0000313" key="1">
    <source>
        <dbReference type="EMBL" id="KAJ2959497.1"/>
    </source>
</evidence>
<protein>
    <submittedName>
        <fullName evidence="1">Uncharacterized protein</fullName>
    </submittedName>
</protein>
<accession>A0ACC1ME36</accession>
<evidence type="ECO:0000313" key="2">
    <source>
        <dbReference type="Proteomes" id="UP001143910"/>
    </source>
</evidence>
<dbReference type="Proteomes" id="UP001143910">
    <property type="component" value="Unassembled WGS sequence"/>
</dbReference>
<name>A0ACC1ME36_9HYPO</name>
<organism evidence="1 2">
    <name type="scientific">Zarea fungicola</name>
    <dbReference type="NCBI Taxonomy" id="93591"/>
    <lineage>
        <taxon>Eukaryota</taxon>
        <taxon>Fungi</taxon>
        <taxon>Dikarya</taxon>
        <taxon>Ascomycota</taxon>
        <taxon>Pezizomycotina</taxon>
        <taxon>Sordariomycetes</taxon>
        <taxon>Hypocreomycetidae</taxon>
        <taxon>Hypocreales</taxon>
        <taxon>Cordycipitaceae</taxon>
        <taxon>Zarea</taxon>
    </lineage>
</organism>
<reference evidence="1" key="1">
    <citation type="submission" date="2022-08" db="EMBL/GenBank/DDBJ databases">
        <title>Genome Sequence of Lecanicillium fungicola.</title>
        <authorList>
            <person name="Buettner E."/>
        </authorList>
    </citation>
    <scope>NUCLEOTIDE SEQUENCE</scope>
    <source>
        <strain evidence="1">Babe33</strain>
    </source>
</reference>